<comment type="function">
    <text evidence="7">F(1)F(0) ATP synthase produces ATP from ADP in the presence of a proton or sodium gradient. F-type ATPases consist of two structural domains, F(1) containing the extramembraneous catalytic core and F(0) containing the membrane proton channel, linked together by a central stalk and a peripheral stalk. During catalysis, ATP synthesis in the catalytic domain of F(1) is coupled via a rotary mechanism of the central stalk subunits to proton translocation.</text>
</comment>
<evidence type="ECO:0000256" key="1">
    <source>
        <dbReference type="ARBA" id="ARBA00004370"/>
    </source>
</evidence>
<evidence type="ECO:0000256" key="7">
    <source>
        <dbReference type="HAMAP-Rule" id="MF_01416"/>
    </source>
</evidence>
<dbReference type="InterPro" id="IPR026015">
    <property type="entry name" value="ATP_synth_OSCP/delta_N_sf"/>
</dbReference>
<evidence type="ECO:0000313" key="8">
    <source>
        <dbReference type="EMBL" id="SFP70465.1"/>
    </source>
</evidence>
<dbReference type="GO" id="GO:0005886">
    <property type="term" value="C:plasma membrane"/>
    <property type="evidence" value="ECO:0007669"/>
    <property type="project" value="UniProtKB-SubCell"/>
</dbReference>
<keyword evidence="2 7" id="KW-0813">Transport</keyword>
<dbReference type="Pfam" id="PF00213">
    <property type="entry name" value="OSCP"/>
    <property type="match status" value="1"/>
</dbReference>
<dbReference type="STRING" id="223786.SAMN05216234_13413"/>
<dbReference type="HAMAP" id="MF_01416">
    <property type="entry name" value="ATP_synth_delta_bact"/>
    <property type="match status" value="1"/>
</dbReference>
<comment type="subcellular location">
    <subcellularLocation>
        <location evidence="7">Cell membrane</location>
        <topology evidence="7">Peripheral membrane protein</topology>
    </subcellularLocation>
    <subcellularLocation>
        <location evidence="1">Membrane</location>
    </subcellularLocation>
</comment>
<dbReference type="EMBL" id="FOXB01000034">
    <property type="protein sequence ID" value="SFP70465.1"/>
    <property type="molecule type" value="Genomic_DNA"/>
</dbReference>
<dbReference type="NCBIfam" id="NF006291">
    <property type="entry name" value="PRK08474.1"/>
    <property type="match status" value="1"/>
</dbReference>
<gene>
    <name evidence="7" type="primary">atpH</name>
    <name evidence="8" type="ORF">SAMN05216234_13413</name>
</gene>
<keyword evidence="6 7" id="KW-0066">ATP synthesis</keyword>
<proteinExistence type="inferred from homology"/>
<dbReference type="SUPFAM" id="SSF47928">
    <property type="entry name" value="N-terminal domain of the delta subunit of the F1F0-ATP synthase"/>
    <property type="match status" value="1"/>
</dbReference>
<dbReference type="GO" id="GO:0045259">
    <property type="term" value="C:proton-transporting ATP synthase complex"/>
    <property type="evidence" value="ECO:0007669"/>
    <property type="project" value="UniProtKB-KW"/>
</dbReference>
<comment type="function">
    <text evidence="7">This protein is part of the stalk that links CF(0) to CF(1). It either transmits conformational changes from CF(0) to CF(1) or is implicated in proton conduction.</text>
</comment>
<keyword evidence="7" id="KW-1003">Cell membrane</keyword>
<keyword evidence="9" id="KW-1185">Reference proteome</keyword>
<dbReference type="GO" id="GO:0046933">
    <property type="term" value="F:proton-transporting ATP synthase activity, rotational mechanism"/>
    <property type="evidence" value="ECO:0007669"/>
    <property type="project" value="UniProtKB-UniRule"/>
</dbReference>
<dbReference type="AlphaFoldDB" id="A0A1I5SIA1"/>
<evidence type="ECO:0000256" key="6">
    <source>
        <dbReference type="ARBA" id="ARBA00023310"/>
    </source>
</evidence>
<evidence type="ECO:0000256" key="4">
    <source>
        <dbReference type="ARBA" id="ARBA00023065"/>
    </source>
</evidence>
<dbReference type="Gene3D" id="1.10.520.20">
    <property type="entry name" value="N-terminal domain of the delta subunit of the F1F0-ATP synthase"/>
    <property type="match status" value="1"/>
</dbReference>
<keyword evidence="4 7" id="KW-0406">Ion transport</keyword>
<reference evidence="8 9" key="1">
    <citation type="submission" date="2016-10" db="EMBL/GenBank/DDBJ databases">
        <authorList>
            <person name="de Groot N.N."/>
        </authorList>
    </citation>
    <scope>NUCLEOTIDE SEQUENCE [LARGE SCALE GENOMIC DNA]</scope>
    <source>
        <strain evidence="8 9">EP1-55-1</strain>
    </source>
</reference>
<dbReference type="Proteomes" id="UP000199227">
    <property type="component" value="Unassembled WGS sequence"/>
</dbReference>
<dbReference type="InterPro" id="IPR000711">
    <property type="entry name" value="ATPase_OSCP/dsu"/>
</dbReference>
<evidence type="ECO:0000256" key="2">
    <source>
        <dbReference type="ARBA" id="ARBA00022448"/>
    </source>
</evidence>
<name>A0A1I5SIA1_9BACT</name>
<protein>
    <recommendedName>
        <fullName evidence="7">ATP synthase subunit delta</fullName>
    </recommendedName>
    <alternativeName>
        <fullName evidence="7">ATP synthase F(1) sector subunit delta</fullName>
    </alternativeName>
    <alternativeName>
        <fullName evidence="7">F-type ATPase subunit delta</fullName>
        <shortName evidence="7">F-ATPase subunit delta</shortName>
    </alternativeName>
</protein>
<dbReference type="RefSeq" id="WP_092913405.1">
    <property type="nucleotide sequence ID" value="NZ_CP136592.1"/>
</dbReference>
<dbReference type="OrthoDB" id="5339308at2"/>
<dbReference type="PANTHER" id="PTHR11910">
    <property type="entry name" value="ATP SYNTHASE DELTA CHAIN"/>
    <property type="match status" value="1"/>
</dbReference>
<comment type="similarity">
    <text evidence="7">Belongs to the ATPase delta chain family.</text>
</comment>
<keyword evidence="5 7" id="KW-0472">Membrane</keyword>
<keyword evidence="7" id="KW-0139">CF(1)</keyword>
<evidence type="ECO:0000256" key="5">
    <source>
        <dbReference type="ARBA" id="ARBA00023136"/>
    </source>
</evidence>
<evidence type="ECO:0000313" key="9">
    <source>
        <dbReference type="Proteomes" id="UP000199227"/>
    </source>
</evidence>
<evidence type="ECO:0000256" key="3">
    <source>
        <dbReference type="ARBA" id="ARBA00022781"/>
    </source>
</evidence>
<accession>A0A1I5SIA1</accession>
<organism evidence="8 9">
    <name type="scientific">Hydrogenimonas thermophila</name>
    <dbReference type="NCBI Taxonomy" id="223786"/>
    <lineage>
        <taxon>Bacteria</taxon>
        <taxon>Pseudomonadati</taxon>
        <taxon>Campylobacterota</taxon>
        <taxon>Epsilonproteobacteria</taxon>
        <taxon>Campylobacterales</taxon>
        <taxon>Hydrogenimonadaceae</taxon>
        <taxon>Hydrogenimonas</taxon>
    </lineage>
</organism>
<sequence>MKQLIAKRYVKALLSALDEKGIEAAAKKLSAIAEAFEDKKFSEIIVSPEVKKDKREALILDIIGKDSDKKLINFIKTLSIHNRFSLIPEIATLMQKELQKRANRYEGIVESMNEVDEADLKELEKALSKYVDATIVLQPVKSDYNGIKVVVEDLGIEATYSKDRIASDMINHILKAL</sequence>
<keyword evidence="3 7" id="KW-0375">Hydrogen ion transport</keyword>